<dbReference type="EMBL" id="JABXBU010000030">
    <property type="protein sequence ID" value="KAF8785673.1"/>
    <property type="molecule type" value="Genomic_DNA"/>
</dbReference>
<keyword evidence="1" id="KW-0812">Transmembrane</keyword>
<organism evidence="2 3">
    <name type="scientific">Argiope bruennichi</name>
    <name type="common">Wasp spider</name>
    <name type="synonym">Aranea bruennichi</name>
    <dbReference type="NCBI Taxonomy" id="94029"/>
    <lineage>
        <taxon>Eukaryota</taxon>
        <taxon>Metazoa</taxon>
        <taxon>Ecdysozoa</taxon>
        <taxon>Arthropoda</taxon>
        <taxon>Chelicerata</taxon>
        <taxon>Arachnida</taxon>
        <taxon>Araneae</taxon>
        <taxon>Araneomorphae</taxon>
        <taxon>Entelegynae</taxon>
        <taxon>Araneoidea</taxon>
        <taxon>Araneidae</taxon>
        <taxon>Argiope</taxon>
    </lineage>
</organism>
<keyword evidence="1" id="KW-0472">Membrane</keyword>
<gene>
    <name evidence="2" type="ORF">HNY73_011188</name>
</gene>
<keyword evidence="3" id="KW-1185">Reference proteome</keyword>
<dbReference type="AlphaFoldDB" id="A0A8T0F9K8"/>
<evidence type="ECO:0000313" key="3">
    <source>
        <dbReference type="Proteomes" id="UP000807504"/>
    </source>
</evidence>
<name>A0A8T0F9K8_ARGBR</name>
<accession>A0A8T0F9K8</accession>
<proteinExistence type="predicted"/>
<reference evidence="2" key="1">
    <citation type="journal article" date="2020" name="bioRxiv">
        <title>Chromosome-level reference genome of the European wasp spider Argiope bruennichi: a resource for studies on range expansion and evolutionary adaptation.</title>
        <authorList>
            <person name="Sheffer M.M."/>
            <person name="Hoppe A."/>
            <person name="Krehenwinkel H."/>
            <person name="Uhl G."/>
            <person name="Kuss A.W."/>
            <person name="Jensen L."/>
            <person name="Jensen C."/>
            <person name="Gillespie R.G."/>
            <person name="Hoff K.J."/>
            <person name="Prost S."/>
        </authorList>
    </citation>
    <scope>NUCLEOTIDE SEQUENCE</scope>
</reference>
<reference evidence="2" key="2">
    <citation type="submission" date="2020-06" db="EMBL/GenBank/DDBJ databases">
        <authorList>
            <person name="Sheffer M."/>
        </authorList>
    </citation>
    <scope>NUCLEOTIDE SEQUENCE</scope>
</reference>
<sequence>MRGLVTSFAGAPNKGKLKRNPMCEPVTDTPSDKRLTFLKQLVKWVKFKQISWESRFGQYRSMAGDQYHISVRQIYETESKLSHKLKLASRITGAITVNIFDDNDENNDDGKEPINLILCDISLEESDIDKIEDTLPIIAYLAAVFGDGLVTLALLVLILRSETKSLLSNYCKGKNDKEKEWMRTPDLVCIQINHRENSLTLRRRLTTFACPHVEEDLPYTFDDIFFALASHMPEAHSPFSYRQ</sequence>
<protein>
    <submittedName>
        <fullName evidence="2">Uncharacterized protein</fullName>
    </submittedName>
</protein>
<evidence type="ECO:0000313" key="2">
    <source>
        <dbReference type="EMBL" id="KAF8785673.1"/>
    </source>
</evidence>
<evidence type="ECO:0000256" key="1">
    <source>
        <dbReference type="SAM" id="Phobius"/>
    </source>
</evidence>
<comment type="caution">
    <text evidence="2">The sequence shown here is derived from an EMBL/GenBank/DDBJ whole genome shotgun (WGS) entry which is preliminary data.</text>
</comment>
<keyword evidence="1" id="KW-1133">Transmembrane helix</keyword>
<dbReference type="Proteomes" id="UP000807504">
    <property type="component" value="Unassembled WGS sequence"/>
</dbReference>
<feature type="transmembrane region" description="Helical" evidence="1">
    <location>
        <begin position="137"/>
        <end position="159"/>
    </location>
</feature>